<comment type="caution">
    <text evidence="2">The sequence shown here is derived from an EMBL/GenBank/DDBJ whole genome shotgun (WGS) entry which is preliminary data.</text>
</comment>
<reference evidence="2 3" key="1">
    <citation type="submission" date="2024-09" db="EMBL/GenBank/DDBJ databases">
        <authorList>
            <person name="Sun Q."/>
            <person name="Mori K."/>
        </authorList>
    </citation>
    <scope>NUCLEOTIDE SEQUENCE [LARGE SCALE GENOMIC DNA]</scope>
    <source>
        <strain evidence="2 3">JCM 3143</strain>
    </source>
</reference>
<gene>
    <name evidence="2" type="ORF">ACFFSA_09720</name>
</gene>
<protein>
    <submittedName>
        <fullName evidence="2">STAS domain-containing protein</fullName>
    </submittedName>
</protein>
<name>A0ABV5RVA2_9ACTN</name>
<evidence type="ECO:0000259" key="1">
    <source>
        <dbReference type="PROSITE" id="PS50801"/>
    </source>
</evidence>
<evidence type="ECO:0000313" key="2">
    <source>
        <dbReference type="EMBL" id="MFB9623356.1"/>
    </source>
</evidence>
<dbReference type="RefSeq" id="WP_344991004.1">
    <property type="nucleotide sequence ID" value="NZ_BAAAXV010000005.1"/>
</dbReference>
<organism evidence="2 3">
    <name type="scientific">Nonomuraea helvata</name>
    <dbReference type="NCBI Taxonomy" id="37484"/>
    <lineage>
        <taxon>Bacteria</taxon>
        <taxon>Bacillati</taxon>
        <taxon>Actinomycetota</taxon>
        <taxon>Actinomycetes</taxon>
        <taxon>Streptosporangiales</taxon>
        <taxon>Streptosporangiaceae</taxon>
        <taxon>Nonomuraea</taxon>
    </lineage>
</organism>
<dbReference type="CDD" id="cd07043">
    <property type="entry name" value="STAS_anti-anti-sigma_factors"/>
    <property type="match status" value="1"/>
</dbReference>
<proteinExistence type="predicted"/>
<dbReference type="Proteomes" id="UP001589532">
    <property type="component" value="Unassembled WGS sequence"/>
</dbReference>
<dbReference type="PROSITE" id="PS50801">
    <property type="entry name" value="STAS"/>
    <property type="match status" value="1"/>
</dbReference>
<keyword evidence="3" id="KW-1185">Reference proteome</keyword>
<dbReference type="Gene3D" id="3.30.750.24">
    <property type="entry name" value="STAS domain"/>
    <property type="match status" value="1"/>
</dbReference>
<dbReference type="Pfam" id="PF13466">
    <property type="entry name" value="STAS_2"/>
    <property type="match status" value="1"/>
</dbReference>
<evidence type="ECO:0000313" key="3">
    <source>
        <dbReference type="Proteomes" id="UP001589532"/>
    </source>
</evidence>
<dbReference type="InterPro" id="IPR058548">
    <property type="entry name" value="MlaB-like_STAS"/>
</dbReference>
<dbReference type="InterPro" id="IPR036513">
    <property type="entry name" value="STAS_dom_sf"/>
</dbReference>
<accession>A0ABV5RVA2</accession>
<sequence length="107" mass="11495">MIFETGDQAHVTPTSHPYGLRVTGEVDHGNHQRLAGALHGMIREGDQDIRLDLGELAFIDVSGLRVIVAAAARLSPPRRLILDPASPAVRRLLAVTGWDSTPGLLIS</sequence>
<dbReference type="EMBL" id="JBHMBW010000006">
    <property type="protein sequence ID" value="MFB9623356.1"/>
    <property type="molecule type" value="Genomic_DNA"/>
</dbReference>
<dbReference type="SUPFAM" id="SSF52091">
    <property type="entry name" value="SpoIIaa-like"/>
    <property type="match status" value="1"/>
</dbReference>
<dbReference type="InterPro" id="IPR002645">
    <property type="entry name" value="STAS_dom"/>
</dbReference>
<feature type="domain" description="STAS" evidence="1">
    <location>
        <begin position="20"/>
        <end position="107"/>
    </location>
</feature>